<dbReference type="PROSITE" id="PS50062">
    <property type="entry name" value="BCL2_FAMILY"/>
    <property type="match status" value="1"/>
</dbReference>
<gene>
    <name evidence="1" type="ORF">METZ01_LOCUS224678</name>
</gene>
<dbReference type="InterPro" id="IPR002475">
    <property type="entry name" value="Bcl2-like"/>
</dbReference>
<dbReference type="AlphaFoldDB" id="A0A382GB13"/>
<accession>A0A382GB13</accession>
<sequence length="156" mass="18586">ALYGMLEYSAVKLFPRRMKNVSIKLHLKHYDYEGEAMIEEGTKIKNPRNFKIIIDPYRMEKDDWGRELAYSEWVSKILRTLGHEMVHIKQYIMGELTFKRGALSWKSEKVGWMSEDEYYCSPHEVEAYGKEKWLQLGYTAVWNEIESRQGNKLQIL</sequence>
<reference evidence="1" key="1">
    <citation type="submission" date="2018-05" db="EMBL/GenBank/DDBJ databases">
        <authorList>
            <person name="Lanie J.A."/>
            <person name="Ng W.-L."/>
            <person name="Kazmierczak K.M."/>
            <person name="Andrzejewski T.M."/>
            <person name="Davidsen T.M."/>
            <person name="Wayne K.J."/>
            <person name="Tettelin H."/>
            <person name="Glass J.I."/>
            <person name="Rusch D."/>
            <person name="Podicherti R."/>
            <person name="Tsui H.-C.T."/>
            <person name="Winkler M.E."/>
        </authorList>
    </citation>
    <scope>NUCLEOTIDE SEQUENCE</scope>
</reference>
<proteinExistence type="predicted"/>
<protein>
    <submittedName>
        <fullName evidence="1">Uncharacterized protein</fullName>
    </submittedName>
</protein>
<feature type="non-terminal residue" evidence="1">
    <location>
        <position position="1"/>
    </location>
</feature>
<name>A0A382GB13_9ZZZZ</name>
<dbReference type="EMBL" id="UINC01054294">
    <property type="protein sequence ID" value="SVB71824.1"/>
    <property type="molecule type" value="Genomic_DNA"/>
</dbReference>
<evidence type="ECO:0000313" key="1">
    <source>
        <dbReference type="EMBL" id="SVB71824.1"/>
    </source>
</evidence>
<organism evidence="1">
    <name type="scientific">marine metagenome</name>
    <dbReference type="NCBI Taxonomy" id="408172"/>
    <lineage>
        <taxon>unclassified sequences</taxon>
        <taxon>metagenomes</taxon>
        <taxon>ecological metagenomes</taxon>
    </lineage>
</organism>